<proteinExistence type="predicted"/>
<comment type="caution">
    <text evidence="1">The sequence shown here is derived from an EMBL/GenBank/DDBJ whole genome shotgun (WGS) entry which is preliminary data.</text>
</comment>
<organism evidence="1 2">
    <name type="scientific">Purpureocillium lilacinum</name>
    <name type="common">Paecilomyces lilacinus</name>
    <dbReference type="NCBI Taxonomy" id="33203"/>
    <lineage>
        <taxon>Eukaryota</taxon>
        <taxon>Fungi</taxon>
        <taxon>Dikarya</taxon>
        <taxon>Ascomycota</taxon>
        <taxon>Pezizomycotina</taxon>
        <taxon>Sordariomycetes</taxon>
        <taxon>Hypocreomycetidae</taxon>
        <taxon>Hypocreales</taxon>
        <taxon>Ophiocordycipitaceae</taxon>
        <taxon>Purpureocillium</taxon>
    </lineage>
</organism>
<gene>
    <name evidence="1" type="ORF">ACCO45_000656</name>
</gene>
<reference evidence="1" key="1">
    <citation type="submission" date="2024-12" db="EMBL/GenBank/DDBJ databases">
        <title>Comparative genomics and development of molecular markers within Purpureocillium lilacinum and among Purpureocillium species.</title>
        <authorList>
            <person name="Yeh Z.-Y."/>
            <person name="Ni N.-T."/>
            <person name="Lo P.-H."/>
            <person name="Mushyakhwo K."/>
            <person name="Lin C.-F."/>
            <person name="Nai Y.-S."/>
        </authorList>
    </citation>
    <scope>NUCLEOTIDE SEQUENCE</scope>
    <source>
        <strain evidence="1">NCHU-NPUST-175</strain>
    </source>
</reference>
<sequence>MTGSGFGCASAGRVTAALLLSFLAAATPAAASADQHRLVNQDVFLPLLRALSRGPSLRARQNTPLRYDTSTTMAPTATRDCTASETSSAATTRHPAAKSRPHTIERLVDRRPAVVDAMVARARHDGYAAVLDASAWTMDEVPTPDVTDKNTVLSLAYMTADAYVEDEDGADWEEVGQPFNRSVDFGWQTDGLRGHVFADETNSTIVIGLKGTTPAVFDGDGTTTNDKINDNLFFSCCCAQQGQWTWHKVCDCATGTYSCNNTCVTQELREENRYYAAARELFSNVTELYPDAVVWLTGHSLGGAVTSLLGLTYGLPAVTFEAVPEALAASRLGLPVPPGSDPKAPQTREHTGSFHFGHTADPIYIGTCNGATASCSFAGYALETACHTGRECVWDVVADKGWRVGIGTHKIRAVISDVILKYDDVPECNFTPNAATAPHGRCMRAMGLRARRRASQAPRRGLALALQLARRQGGGGALTRRQAQQLRQRRRRRPRPRHLPRPARRLAGSGAKTRQPRRPLFTCETPGKFWGCWDPAESTSGTAQPGTMTTITPPRVTATATGTSEQAAETLGTRGAPSGAQPCRHRSWTGACKDRTLAKGAGSHQTRYSISCESDTPSISSFGQKYWMLKSLPE</sequence>
<accession>A0ACC4E4U3</accession>
<keyword evidence="2" id="KW-1185">Reference proteome</keyword>
<dbReference type="EMBL" id="JBGNUJ010000002">
    <property type="protein sequence ID" value="KAL3963652.1"/>
    <property type="molecule type" value="Genomic_DNA"/>
</dbReference>
<evidence type="ECO:0000313" key="2">
    <source>
        <dbReference type="Proteomes" id="UP001638806"/>
    </source>
</evidence>
<dbReference type="Proteomes" id="UP001638806">
    <property type="component" value="Unassembled WGS sequence"/>
</dbReference>
<name>A0ACC4E4U3_PURLI</name>
<protein>
    <submittedName>
        <fullName evidence="1">Uncharacterized protein</fullName>
    </submittedName>
</protein>
<evidence type="ECO:0000313" key="1">
    <source>
        <dbReference type="EMBL" id="KAL3963652.1"/>
    </source>
</evidence>